<dbReference type="CDD" id="cd01115">
    <property type="entry name" value="SLC13_permease"/>
    <property type="match status" value="1"/>
</dbReference>
<feature type="transmembrane region" description="Helical" evidence="7">
    <location>
        <begin position="445"/>
        <end position="464"/>
    </location>
</feature>
<feature type="transmembrane region" description="Helical" evidence="7">
    <location>
        <begin position="141"/>
        <end position="159"/>
    </location>
</feature>
<dbReference type="GO" id="GO:0008324">
    <property type="term" value="F:monoatomic cation transmembrane transporter activity"/>
    <property type="evidence" value="ECO:0007669"/>
    <property type="project" value="InterPro"/>
</dbReference>
<evidence type="ECO:0000256" key="3">
    <source>
        <dbReference type="ARBA" id="ARBA00022692"/>
    </source>
</evidence>
<dbReference type="InterPro" id="IPR051679">
    <property type="entry name" value="DASS-Related_Transporters"/>
</dbReference>
<dbReference type="EMBL" id="FNJI01000003">
    <property type="protein sequence ID" value="SDO58436.1"/>
    <property type="molecule type" value="Genomic_DNA"/>
</dbReference>
<dbReference type="InterPro" id="IPR006037">
    <property type="entry name" value="RCK_C"/>
</dbReference>
<feature type="domain" description="RCK C-terminal" evidence="8">
    <location>
        <begin position="298"/>
        <end position="383"/>
    </location>
</feature>
<keyword evidence="10" id="KW-1185">Reference proteome</keyword>
<dbReference type="SUPFAM" id="SSF116726">
    <property type="entry name" value="TrkA C-terminal domain-like"/>
    <property type="match status" value="2"/>
</dbReference>
<dbReference type="GO" id="GO:0006813">
    <property type="term" value="P:potassium ion transport"/>
    <property type="evidence" value="ECO:0007669"/>
    <property type="project" value="InterPro"/>
</dbReference>
<keyword evidence="3 7" id="KW-0812">Transmembrane</keyword>
<keyword evidence="2" id="KW-0813">Transport</keyword>
<dbReference type="AlphaFoldDB" id="A0A1H0KRM4"/>
<evidence type="ECO:0000313" key="9">
    <source>
        <dbReference type="EMBL" id="SDO58436.1"/>
    </source>
</evidence>
<feature type="transmembrane region" description="Helical" evidence="7">
    <location>
        <begin position="47"/>
        <end position="69"/>
    </location>
</feature>
<dbReference type="Proteomes" id="UP000199073">
    <property type="component" value="Unassembled WGS sequence"/>
</dbReference>
<evidence type="ECO:0000256" key="6">
    <source>
        <dbReference type="ARBA" id="ARBA00023136"/>
    </source>
</evidence>
<dbReference type="PANTHER" id="PTHR43652">
    <property type="entry name" value="BASIC AMINO ACID ANTIPORTER YFCC-RELATED"/>
    <property type="match status" value="1"/>
</dbReference>
<keyword evidence="6 7" id="KW-0472">Membrane</keyword>
<evidence type="ECO:0000256" key="4">
    <source>
        <dbReference type="ARBA" id="ARBA00022737"/>
    </source>
</evidence>
<organism evidence="9 10">
    <name type="scientific">Desulforhopalus singaporensis</name>
    <dbReference type="NCBI Taxonomy" id="91360"/>
    <lineage>
        <taxon>Bacteria</taxon>
        <taxon>Pseudomonadati</taxon>
        <taxon>Thermodesulfobacteriota</taxon>
        <taxon>Desulfobulbia</taxon>
        <taxon>Desulfobulbales</taxon>
        <taxon>Desulfocapsaceae</taxon>
        <taxon>Desulforhopalus</taxon>
    </lineage>
</organism>
<sequence>MDIWIVSAILLITIYFLVSEKISVDLTAIGIMVLLVVSNILTPEEAIGGFANPALITVGAMFVVSKGMMRTGGVEFIGRKIIQAARGNHKLALIIILLCVAAASAFINNTPVVILFIPVVMTMCCEFGLSPSKFLIPVSYASILAGTCTLIGTSTNIIISDLSASYGYQSLSMFELSILGVPLAAIGIVFLYFAAPKVLPALANPICQLQDNQHRLYLAEFRITAKSNLVGKNQGELFQDKYPSVNVIELVSKSHIYHPGRDRFKVAEGDILLVKGSLNDLVTILHNESVDLPSSEKDLVLGAQKDAPIVVELILSPHSGLRGHKLYQTALARDPDIHIIAVKRSNLHLAAKQIQDVQLQVGDVLLIWCHESKLETIRSEGEFIVIEDVYEELVHKRKAWWSIINFACMIGTATLGIADIMTCALTAAFLMIITGCLQMRDAYRALQGDVLLLIAGTIALGAGMQKTGASQLYAETFINLFSGLSPTLILGAVILATSVCTQILSNNATAVLLLPIAISTAQGIGVAAEPFVVGICFGASACFATPMGYQTNLMVYGPGGYRFMDYLKLGIPLNILVVLASTVLIPFIWPF</sequence>
<dbReference type="InterPro" id="IPR004680">
    <property type="entry name" value="Cit_transptr-like_dom"/>
</dbReference>
<keyword evidence="5 7" id="KW-1133">Transmembrane helix</keyword>
<evidence type="ECO:0000259" key="8">
    <source>
        <dbReference type="PROSITE" id="PS51202"/>
    </source>
</evidence>
<dbReference type="Pfam" id="PF03600">
    <property type="entry name" value="CitMHS"/>
    <property type="match status" value="1"/>
</dbReference>
<evidence type="ECO:0000256" key="7">
    <source>
        <dbReference type="SAM" id="Phobius"/>
    </source>
</evidence>
<dbReference type="OrthoDB" id="9765532at2"/>
<feature type="transmembrane region" description="Helical" evidence="7">
    <location>
        <begin position="503"/>
        <end position="524"/>
    </location>
</feature>
<feature type="transmembrane region" description="Helical" evidence="7">
    <location>
        <begin position="171"/>
        <end position="194"/>
    </location>
</feature>
<dbReference type="PROSITE" id="PS51202">
    <property type="entry name" value="RCK_C"/>
    <property type="match status" value="2"/>
</dbReference>
<gene>
    <name evidence="9" type="ORF">SAMN05660330_00598</name>
</gene>
<feature type="transmembrane region" description="Helical" evidence="7">
    <location>
        <begin position="476"/>
        <end position="497"/>
    </location>
</feature>
<dbReference type="Gene3D" id="3.30.70.1450">
    <property type="entry name" value="Regulator of K+ conductance, C-terminal domain"/>
    <property type="match status" value="2"/>
</dbReference>
<evidence type="ECO:0000313" key="10">
    <source>
        <dbReference type="Proteomes" id="UP000199073"/>
    </source>
</evidence>
<feature type="transmembrane region" description="Helical" evidence="7">
    <location>
        <begin position="403"/>
        <end position="433"/>
    </location>
</feature>
<evidence type="ECO:0000256" key="2">
    <source>
        <dbReference type="ARBA" id="ARBA00022448"/>
    </source>
</evidence>
<proteinExistence type="predicted"/>
<reference evidence="9 10" key="1">
    <citation type="submission" date="2016-10" db="EMBL/GenBank/DDBJ databases">
        <authorList>
            <person name="de Groot N.N."/>
        </authorList>
    </citation>
    <scope>NUCLEOTIDE SEQUENCE [LARGE SCALE GENOMIC DNA]</scope>
    <source>
        <strain evidence="9 10">DSM 12130</strain>
    </source>
</reference>
<dbReference type="PANTHER" id="PTHR43652:SF2">
    <property type="entry name" value="BASIC AMINO ACID ANTIPORTER YFCC-RELATED"/>
    <property type="match status" value="1"/>
</dbReference>
<dbReference type="InterPro" id="IPR031312">
    <property type="entry name" value="Na/sul_symport_CS"/>
</dbReference>
<name>A0A1H0KRM4_9BACT</name>
<feature type="transmembrane region" description="Helical" evidence="7">
    <location>
        <begin position="531"/>
        <end position="549"/>
    </location>
</feature>
<dbReference type="PROSITE" id="PS01271">
    <property type="entry name" value="NA_SULFATE"/>
    <property type="match status" value="1"/>
</dbReference>
<dbReference type="InterPro" id="IPR036721">
    <property type="entry name" value="RCK_C_sf"/>
</dbReference>
<protein>
    <submittedName>
        <fullName evidence="9">Citrate transporter</fullName>
    </submittedName>
</protein>
<accession>A0A1H0KRM4</accession>
<evidence type="ECO:0000256" key="1">
    <source>
        <dbReference type="ARBA" id="ARBA00004141"/>
    </source>
</evidence>
<feature type="transmembrane region" description="Helical" evidence="7">
    <location>
        <begin position="90"/>
        <end position="107"/>
    </location>
</feature>
<dbReference type="GO" id="GO:0005886">
    <property type="term" value="C:plasma membrane"/>
    <property type="evidence" value="ECO:0007669"/>
    <property type="project" value="TreeGrafter"/>
</dbReference>
<feature type="transmembrane region" description="Helical" evidence="7">
    <location>
        <begin position="22"/>
        <end position="41"/>
    </location>
</feature>
<feature type="transmembrane region" description="Helical" evidence="7">
    <location>
        <begin position="569"/>
        <end position="589"/>
    </location>
</feature>
<evidence type="ECO:0000256" key="5">
    <source>
        <dbReference type="ARBA" id="ARBA00022989"/>
    </source>
</evidence>
<keyword evidence="4" id="KW-0677">Repeat</keyword>
<feature type="domain" description="RCK C-terminal" evidence="8">
    <location>
        <begin position="204"/>
        <end position="290"/>
    </location>
</feature>
<comment type="subcellular location">
    <subcellularLocation>
        <location evidence="1">Membrane</location>
        <topology evidence="1">Multi-pass membrane protein</topology>
    </subcellularLocation>
</comment>